<sequence length="245" mass="25812">PRWDDVAREAQLFSLDSTVLGSTLLDTASESTSACRGQSLFHTFSMTPGPALGTLSSPQCPVQTGSPGRASRTRTEASRAAPGARLARSGGAPRRCQEGRPFIPGAASRELPFGSARAAAGGGAALRRAALLPGPGRGRWMPRRHRTPLKGAAARQLAKQWRPCFPGPPPLGAEDGGRGRRYRSGGAAGLRLRRPGCLEVPRAEGSRRCGGQGREPAAGRPGRLMSCEKRADGVSEHTWSQRSSM</sequence>
<evidence type="ECO:0000313" key="3">
    <source>
        <dbReference type="Proteomes" id="UP000308365"/>
    </source>
</evidence>
<comment type="caution">
    <text evidence="2">The sequence shown here is derived from an EMBL/GenBank/DDBJ whole genome shotgun (WGS) entry which is preliminary data.</text>
</comment>
<dbReference type="EMBL" id="RWIC01000207">
    <property type="protein sequence ID" value="TKC47508.1"/>
    <property type="molecule type" value="Genomic_DNA"/>
</dbReference>
<feature type="compositionally biased region" description="Basic and acidic residues" evidence="1">
    <location>
        <begin position="226"/>
        <end position="235"/>
    </location>
</feature>
<protein>
    <submittedName>
        <fullName evidence="2">Uncharacterized protein</fullName>
    </submittedName>
</protein>
<proteinExistence type="predicted"/>
<organism evidence="2 3">
    <name type="scientific">Monodon monoceros</name>
    <name type="common">Narwhal</name>
    <name type="synonym">Ceratodon monodon</name>
    <dbReference type="NCBI Taxonomy" id="40151"/>
    <lineage>
        <taxon>Eukaryota</taxon>
        <taxon>Metazoa</taxon>
        <taxon>Chordata</taxon>
        <taxon>Craniata</taxon>
        <taxon>Vertebrata</taxon>
        <taxon>Euteleostomi</taxon>
        <taxon>Mammalia</taxon>
        <taxon>Eutheria</taxon>
        <taxon>Laurasiatheria</taxon>
        <taxon>Artiodactyla</taxon>
        <taxon>Whippomorpha</taxon>
        <taxon>Cetacea</taxon>
        <taxon>Odontoceti</taxon>
        <taxon>Monodontidae</taxon>
        <taxon>Monodon</taxon>
    </lineage>
</organism>
<dbReference type="Proteomes" id="UP000308365">
    <property type="component" value="Unassembled WGS sequence"/>
</dbReference>
<feature type="region of interest" description="Disordered" evidence="1">
    <location>
        <begin position="53"/>
        <end position="95"/>
    </location>
</feature>
<dbReference type="AlphaFoldDB" id="A0A4U1FCZ7"/>
<evidence type="ECO:0000313" key="2">
    <source>
        <dbReference type="EMBL" id="TKC47508.1"/>
    </source>
</evidence>
<name>A0A4U1FCZ7_MONMO</name>
<feature type="region of interest" description="Disordered" evidence="1">
    <location>
        <begin position="201"/>
        <end position="245"/>
    </location>
</feature>
<gene>
    <name evidence="2" type="ORF">EI555_018961</name>
</gene>
<feature type="region of interest" description="Disordered" evidence="1">
    <location>
        <begin position="161"/>
        <end position="187"/>
    </location>
</feature>
<feature type="non-terminal residue" evidence="2">
    <location>
        <position position="1"/>
    </location>
</feature>
<reference evidence="3" key="1">
    <citation type="journal article" date="2019" name="IScience">
        <title>Narwhal Genome Reveals Long-Term Low Genetic Diversity despite Current Large Abundance Size.</title>
        <authorList>
            <person name="Westbury M.V."/>
            <person name="Petersen B."/>
            <person name="Garde E."/>
            <person name="Heide-Jorgensen M.P."/>
            <person name="Lorenzen E.D."/>
        </authorList>
    </citation>
    <scope>NUCLEOTIDE SEQUENCE [LARGE SCALE GENOMIC DNA]</scope>
</reference>
<accession>A0A4U1FCZ7</accession>
<feature type="compositionally biased region" description="Polar residues" evidence="1">
    <location>
        <begin position="54"/>
        <end position="66"/>
    </location>
</feature>
<evidence type="ECO:0000256" key="1">
    <source>
        <dbReference type="SAM" id="MobiDB-lite"/>
    </source>
</evidence>